<keyword evidence="3" id="KW-1185">Reference proteome</keyword>
<comment type="caution">
    <text evidence="2">The sequence shown here is derived from an EMBL/GenBank/DDBJ whole genome shotgun (WGS) entry which is preliminary data.</text>
</comment>
<feature type="compositionally biased region" description="Basic and acidic residues" evidence="1">
    <location>
        <begin position="1"/>
        <end position="10"/>
    </location>
</feature>
<feature type="compositionally biased region" description="Low complexity" evidence="1">
    <location>
        <begin position="153"/>
        <end position="162"/>
    </location>
</feature>
<dbReference type="Proteomes" id="UP000826195">
    <property type="component" value="Unassembled WGS sequence"/>
</dbReference>
<dbReference type="EMBL" id="JAHXZJ010002982">
    <property type="protein sequence ID" value="KAH0535084.1"/>
    <property type="molecule type" value="Genomic_DNA"/>
</dbReference>
<feature type="region of interest" description="Disordered" evidence="1">
    <location>
        <begin position="141"/>
        <end position="168"/>
    </location>
</feature>
<evidence type="ECO:0000313" key="2">
    <source>
        <dbReference type="EMBL" id="KAH0535084.1"/>
    </source>
</evidence>
<gene>
    <name evidence="2" type="ORF">KQX54_013128</name>
</gene>
<accession>A0AAV7HYG7</accession>
<name>A0AAV7HYG7_COTGL</name>
<evidence type="ECO:0000256" key="1">
    <source>
        <dbReference type="SAM" id="MobiDB-lite"/>
    </source>
</evidence>
<protein>
    <submittedName>
        <fullName evidence="2">Uncharacterized protein</fullName>
    </submittedName>
</protein>
<proteinExistence type="predicted"/>
<sequence length="260" mass="29540">MNPCDKEKGQGKILIRSVTTRQQPNRIKRSALGNQPLPLERPPENPAVPAGQQLVPPRDQDNHPVLAEVQDNSPVPTEVQDNSSVPPGVQDDASVLPEQIHLSYRSIKALRKFNQKLFESFKTETVKKLQEEAEQRYKKIKTEKHEHQDILQSVASSNSSSDSGRRNQCTFVPAPYLSQHPPQYIPYPRYTEIPQYPMPPAPQYFMPPASQHPMPPAPQYLVPPVHQYLMPPAPQYLVPPVSQYPTPQVPSFSYQPPRYF</sequence>
<feature type="region of interest" description="Disordered" evidence="1">
    <location>
        <begin position="1"/>
        <end position="95"/>
    </location>
</feature>
<organism evidence="2 3">
    <name type="scientific">Cotesia glomerata</name>
    <name type="common">Lepidopteran parasitic wasp</name>
    <name type="synonym">Apanteles glomeratus</name>
    <dbReference type="NCBI Taxonomy" id="32391"/>
    <lineage>
        <taxon>Eukaryota</taxon>
        <taxon>Metazoa</taxon>
        <taxon>Ecdysozoa</taxon>
        <taxon>Arthropoda</taxon>
        <taxon>Hexapoda</taxon>
        <taxon>Insecta</taxon>
        <taxon>Pterygota</taxon>
        <taxon>Neoptera</taxon>
        <taxon>Endopterygota</taxon>
        <taxon>Hymenoptera</taxon>
        <taxon>Apocrita</taxon>
        <taxon>Ichneumonoidea</taxon>
        <taxon>Braconidae</taxon>
        <taxon>Microgastrinae</taxon>
        <taxon>Cotesia</taxon>
    </lineage>
</organism>
<dbReference type="AlphaFoldDB" id="A0AAV7HYG7"/>
<reference evidence="2 3" key="1">
    <citation type="journal article" date="2021" name="J. Hered.">
        <title>A chromosome-level genome assembly of the parasitoid wasp, Cotesia glomerata (Hymenoptera: Braconidae).</title>
        <authorList>
            <person name="Pinto B.J."/>
            <person name="Weis J.J."/>
            <person name="Gamble T."/>
            <person name="Ode P.J."/>
            <person name="Paul R."/>
            <person name="Zaspel J.M."/>
        </authorList>
    </citation>
    <scope>NUCLEOTIDE SEQUENCE [LARGE SCALE GENOMIC DNA]</scope>
    <source>
        <strain evidence="2">CgM1</strain>
    </source>
</reference>
<evidence type="ECO:0000313" key="3">
    <source>
        <dbReference type="Proteomes" id="UP000826195"/>
    </source>
</evidence>
<feature type="compositionally biased region" description="Polar residues" evidence="1">
    <location>
        <begin position="70"/>
        <end position="85"/>
    </location>
</feature>